<evidence type="ECO:0000256" key="3">
    <source>
        <dbReference type="ARBA" id="ARBA00023237"/>
    </source>
</evidence>
<evidence type="ECO:0000256" key="2">
    <source>
        <dbReference type="ARBA" id="ARBA00023136"/>
    </source>
</evidence>
<feature type="chain" id="PRO_5026807926" description="Autotransporter outer membrane beta-barrel domain-containing protein" evidence="4">
    <location>
        <begin position="17"/>
        <end position="295"/>
    </location>
</feature>
<reference evidence="5 6" key="1">
    <citation type="submission" date="2019-11" db="EMBL/GenBank/DDBJ databases">
        <title>Whole-genome sequence of the anaerobic purple sulfur bacterium Allochromatium palmeri DSM 15591.</title>
        <authorList>
            <person name="Kyndt J.A."/>
            <person name="Meyer T.E."/>
        </authorList>
    </citation>
    <scope>NUCLEOTIDE SEQUENCE [LARGE SCALE GENOMIC DNA]</scope>
    <source>
        <strain evidence="5 6">DSM 15591</strain>
    </source>
</reference>
<comment type="subcellular location">
    <subcellularLocation>
        <location evidence="1">Cell outer membrane</location>
    </subcellularLocation>
</comment>
<protein>
    <recommendedName>
        <fullName evidence="7">Autotransporter outer membrane beta-barrel domain-containing protein</fullName>
    </recommendedName>
</protein>
<dbReference type="GO" id="GO:0009279">
    <property type="term" value="C:cell outer membrane"/>
    <property type="evidence" value="ECO:0007669"/>
    <property type="project" value="UniProtKB-SubCell"/>
</dbReference>
<sequence>MSLILGVLLVSGTSLAQPDMDSWRMRLDTGAAHRWQTDIDDGGQVERDTLSMRLAVDKAVAPDLRLGLAAGHGERRYRFDGETGFGALKPWSNVRELRLSGSLNWTVDERWNLFAMPTIRWFAEEGADLSDGQISGLIAAASYRVNDRLSLGPGFGLFSELEGEVDWFPILAIDWKLTDTLALRTGSGFAATEGPGLVLDWQPLEHWSLLLGARYEKARFRLDDKGVAAGGVGQETAVPVYFGATRHFGRQLRLSLIAGVEFSGELRLEDADGRLIDKTRYDPAPFGIATLGLLF</sequence>
<evidence type="ECO:0000256" key="4">
    <source>
        <dbReference type="SAM" id="SignalP"/>
    </source>
</evidence>
<keyword evidence="4" id="KW-0732">Signal</keyword>
<keyword evidence="6" id="KW-1185">Reference proteome</keyword>
<organism evidence="5 6">
    <name type="scientific">Allochromatium palmeri</name>
    <dbReference type="NCBI Taxonomy" id="231048"/>
    <lineage>
        <taxon>Bacteria</taxon>
        <taxon>Pseudomonadati</taxon>
        <taxon>Pseudomonadota</taxon>
        <taxon>Gammaproteobacteria</taxon>
        <taxon>Chromatiales</taxon>
        <taxon>Chromatiaceae</taxon>
        <taxon>Allochromatium</taxon>
    </lineage>
</organism>
<dbReference type="SUPFAM" id="SSF56935">
    <property type="entry name" value="Porins"/>
    <property type="match status" value="1"/>
</dbReference>
<evidence type="ECO:0000313" key="5">
    <source>
        <dbReference type="EMBL" id="MTW22982.1"/>
    </source>
</evidence>
<dbReference type="AlphaFoldDB" id="A0A6N8EF96"/>
<name>A0A6N8EF96_9GAMM</name>
<evidence type="ECO:0000313" key="6">
    <source>
        <dbReference type="Proteomes" id="UP000434044"/>
    </source>
</evidence>
<evidence type="ECO:0008006" key="7">
    <source>
        <dbReference type="Google" id="ProtNLM"/>
    </source>
</evidence>
<keyword evidence="2" id="KW-0472">Membrane</keyword>
<keyword evidence="3" id="KW-0998">Cell outer membrane</keyword>
<gene>
    <name evidence="5" type="ORF">GJ668_18180</name>
</gene>
<dbReference type="Gene3D" id="2.40.170.20">
    <property type="entry name" value="TonB-dependent receptor, beta-barrel domain"/>
    <property type="match status" value="1"/>
</dbReference>
<comment type="caution">
    <text evidence="5">The sequence shown here is derived from an EMBL/GenBank/DDBJ whole genome shotgun (WGS) entry which is preliminary data.</text>
</comment>
<dbReference type="InterPro" id="IPR036942">
    <property type="entry name" value="Beta-barrel_TonB_sf"/>
</dbReference>
<feature type="signal peptide" evidence="4">
    <location>
        <begin position="1"/>
        <end position="16"/>
    </location>
</feature>
<dbReference type="Proteomes" id="UP000434044">
    <property type="component" value="Unassembled WGS sequence"/>
</dbReference>
<accession>A0A6N8EF96</accession>
<proteinExistence type="predicted"/>
<evidence type="ECO:0000256" key="1">
    <source>
        <dbReference type="ARBA" id="ARBA00004442"/>
    </source>
</evidence>
<dbReference type="EMBL" id="WNKT01000062">
    <property type="protein sequence ID" value="MTW22982.1"/>
    <property type="molecule type" value="Genomic_DNA"/>
</dbReference>